<accession>A0A1F7UPX3</accession>
<dbReference type="EMBL" id="MGEH01000001">
    <property type="protein sequence ID" value="OGL79794.1"/>
    <property type="molecule type" value="Genomic_DNA"/>
</dbReference>
<dbReference type="Gene3D" id="3.90.320.10">
    <property type="match status" value="1"/>
</dbReference>
<evidence type="ECO:0000313" key="3">
    <source>
        <dbReference type="Proteomes" id="UP000176603"/>
    </source>
</evidence>
<organism evidence="2 3">
    <name type="scientific">Candidatus Uhrbacteria bacterium RIFCSPHIGHO2_12_FULL_60_25</name>
    <dbReference type="NCBI Taxonomy" id="1802399"/>
    <lineage>
        <taxon>Bacteria</taxon>
        <taxon>Candidatus Uhriibacteriota</taxon>
    </lineage>
</organism>
<sequence>MKKNIKALNATDFYKYLTCPHWPWFELYATVAEKKTKRSLTQGEIRRLDDGYLHEKVVMRERMAGKKVKALAEVGDAKKLFAATLKAMASGVEIIYQGTLVDGDWHGRPDLLVRVLGASKLGNWHYVPLDIKASHELKPAHRHQLTFYSFLLERIQGVFPEKAGIINRDKEDYWFEPCVWVSEFENVLAKLEALRAGEKPPLVLRKACTDTSPWGDACKKQALDADDVALLYNVDVRKLAALRDLGVRTVSDAADLRVESLAGAAPGLTARGVEAIKLQAQALRDKKIFVREPVELSESPLEIYFDIESDLPNDVDYLYGFLIREPGTLRLRSGQAGNREPSARYHPIVAEKPEDEGKMWKEFLAWCETLPAEYIVYHYAPYERSRLKILEGRYGGSQSLETFKSRLFDLKTPATKNVTYPLYFYGLKHICKHLGFSWTGKLQSGGESIDWYERWCEKGDRKVLNSILQYNEDDVRATMFLKDWLVMYAPRRAAYEQPYPWRAG</sequence>
<evidence type="ECO:0000313" key="2">
    <source>
        <dbReference type="EMBL" id="OGL79794.1"/>
    </source>
</evidence>
<protein>
    <recommendedName>
        <fullName evidence="1">YprB ribonuclease H-like domain-containing protein</fullName>
    </recommendedName>
</protein>
<feature type="domain" description="YprB ribonuclease H-like" evidence="1">
    <location>
        <begin position="303"/>
        <end position="486"/>
    </location>
</feature>
<dbReference type="InterPro" id="IPR012337">
    <property type="entry name" value="RNaseH-like_sf"/>
</dbReference>
<dbReference type="Pfam" id="PF13482">
    <property type="entry name" value="RNase_H_2"/>
    <property type="match status" value="1"/>
</dbReference>
<comment type="caution">
    <text evidence="2">The sequence shown here is derived from an EMBL/GenBank/DDBJ whole genome shotgun (WGS) entry which is preliminary data.</text>
</comment>
<dbReference type="SUPFAM" id="SSF53098">
    <property type="entry name" value="Ribonuclease H-like"/>
    <property type="match status" value="1"/>
</dbReference>
<dbReference type="STRING" id="1802399.A3E39_03215"/>
<dbReference type="NCBIfam" id="TIGR03491">
    <property type="entry name" value="TM0106 family RecB-like putative nuclease"/>
    <property type="match status" value="1"/>
</dbReference>
<evidence type="ECO:0000259" key="1">
    <source>
        <dbReference type="Pfam" id="PF13482"/>
    </source>
</evidence>
<dbReference type="AlphaFoldDB" id="A0A1F7UPX3"/>
<reference evidence="2 3" key="1">
    <citation type="journal article" date="2016" name="Nat. Commun.">
        <title>Thousands of microbial genomes shed light on interconnected biogeochemical processes in an aquifer system.</title>
        <authorList>
            <person name="Anantharaman K."/>
            <person name="Brown C.T."/>
            <person name="Hug L.A."/>
            <person name="Sharon I."/>
            <person name="Castelle C.J."/>
            <person name="Probst A.J."/>
            <person name="Thomas B.C."/>
            <person name="Singh A."/>
            <person name="Wilkins M.J."/>
            <person name="Karaoz U."/>
            <person name="Brodie E.L."/>
            <person name="Williams K.H."/>
            <person name="Hubbard S.S."/>
            <person name="Banfield J.F."/>
        </authorList>
    </citation>
    <scope>NUCLEOTIDE SEQUENCE [LARGE SCALE GENOMIC DNA]</scope>
</reference>
<proteinExistence type="predicted"/>
<gene>
    <name evidence="2" type="ORF">A3E39_03215</name>
</gene>
<name>A0A1F7UPX3_9BACT</name>
<dbReference type="InterPro" id="IPR038720">
    <property type="entry name" value="YprB_RNase_H-like_dom"/>
</dbReference>
<dbReference type="InterPro" id="IPR011604">
    <property type="entry name" value="PDDEXK-like_dom_sf"/>
</dbReference>
<dbReference type="InterPro" id="IPR019993">
    <property type="entry name" value="RecB_nuclease_TM0106_put"/>
</dbReference>
<dbReference type="Proteomes" id="UP000176603">
    <property type="component" value="Unassembled WGS sequence"/>
</dbReference>